<evidence type="ECO:0000259" key="2">
    <source>
        <dbReference type="PROSITE" id="PS01186"/>
    </source>
</evidence>
<feature type="non-terminal residue" evidence="3">
    <location>
        <position position="1"/>
    </location>
</feature>
<dbReference type="Proteomes" id="UP000271889">
    <property type="component" value="Unassembled WGS sequence"/>
</dbReference>
<protein>
    <recommendedName>
        <fullName evidence="2">EGF-like domain-containing protein</fullName>
    </recommendedName>
</protein>
<sequence>ERHEGAEKPPIPNFQKVTPSTTPPTDSASVIPDLPEGVERHEGAEKLSTTRSDQTTTESSTTPPTDLTTNDVITDVFLSSTPEQNRANVTEETEESSEEQTSEVPTTKDTFILTTPSTTTAIQLGPSNTTKCTSGDQCGSDAYCERRTGACRCYPGFEGAPPIDPCHGHYFFFFAVLATS</sequence>
<gene>
    <name evidence="3" type="ORF">CGOC_LOCUS5842</name>
</gene>
<feature type="region of interest" description="Disordered" evidence="1">
    <location>
        <begin position="1"/>
        <end position="106"/>
    </location>
</feature>
<feature type="compositionally biased region" description="Acidic residues" evidence="1">
    <location>
        <begin position="91"/>
        <end position="101"/>
    </location>
</feature>
<feature type="domain" description="EGF-like" evidence="2">
    <location>
        <begin position="151"/>
        <end position="166"/>
    </location>
</feature>
<feature type="compositionally biased region" description="Low complexity" evidence="1">
    <location>
        <begin position="47"/>
        <end position="69"/>
    </location>
</feature>
<organism evidence="3 4">
    <name type="scientific">Cylicostephanus goldi</name>
    <name type="common">Nematode worm</name>
    <dbReference type="NCBI Taxonomy" id="71465"/>
    <lineage>
        <taxon>Eukaryota</taxon>
        <taxon>Metazoa</taxon>
        <taxon>Ecdysozoa</taxon>
        <taxon>Nematoda</taxon>
        <taxon>Chromadorea</taxon>
        <taxon>Rhabditida</taxon>
        <taxon>Rhabditina</taxon>
        <taxon>Rhabditomorpha</taxon>
        <taxon>Strongyloidea</taxon>
        <taxon>Strongylidae</taxon>
        <taxon>Cylicostephanus</taxon>
    </lineage>
</organism>
<reference evidence="3 4" key="1">
    <citation type="submission" date="2018-11" db="EMBL/GenBank/DDBJ databases">
        <authorList>
            <consortium name="Pathogen Informatics"/>
        </authorList>
    </citation>
    <scope>NUCLEOTIDE SEQUENCE [LARGE SCALE GENOMIC DNA]</scope>
</reference>
<accession>A0A3P6S5T7</accession>
<evidence type="ECO:0000256" key="1">
    <source>
        <dbReference type="SAM" id="MobiDB-lite"/>
    </source>
</evidence>
<evidence type="ECO:0000313" key="4">
    <source>
        <dbReference type="Proteomes" id="UP000271889"/>
    </source>
</evidence>
<proteinExistence type="predicted"/>
<evidence type="ECO:0000313" key="3">
    <source>
        <dbReference type="EMBL" id="VDK64283.1"/>
    </source>
</evidence>
<keyword evidence="4" id="KW-1185">Reference proteome</keyword>
<name>A0A3P6S5T7_CYLGO</name>
<dbReference type="OrthoDB" id="442731at2759"/>
<dbReference type="PROSITE" id="PS01186">
    <property type="entry name" value="EGF_2"/>
    <property type="match status" value="1"/>
</dbReference>
<dbReference type="AlphaFoldDB" id="A0A3P6S5T7"/>
<feature type="compositionally biased region" description="Low complexity" evidence="1">
    <location>
        <begin position="18"/>
        <end position="29"/>
    </location>
</feature>
<dbReference type="EMBL" id="UYRV01018131">
    <property type="protein sequence ID" value="VDK64283.1"/>
    <property type="molecule type" value="Genomic_DNA"/>
</dbReference>
<dbReference type="InterPro" id="IPR000742">
    <property type="entry name" value="EGF"/>
</dbReference>
<feature type="compositionally biased region" description="Polar residues" evidence="1">
    <location>
        <begin position="77"/>
        <end position="88"/>
    </location>
</feature>